<feature type="domain" description="Phage-like element PBSX protein XkdF" evidence="2">
    <location>
        <begin position="283"/>
        <end position="370"/>
    </location>
</feature>
<dbReference type="Proteomes" id="UP001212170">
    <property type="component" value="Unassembled WGS sequence"/>
</dbReference>
<dbReference type="Pfam" id="PF14550">
    <property type="entry name" value="Peptidase_S78_2"/>
    <property type="match status" value="1"/>
</dbReference>
<gene>
    <name evidence="3" type="ORF">NJT12_04970</name>
</gene>
<keyword evidence="4" id="KW-1185">Reference proteome</keyword>
<organism evidence="3 4">
    <name type="scientific">Flavobacterium azizsancarii</name>
    <dbReference type="NCBI Taxonomy" id="2961580"/>
    <lineage>
        <taxon>Bacteria</taxon>
        <taxon>Pseudomonadati</taxon>
        <taxon>Bacteroidota</taxon>
        <taxon>Flavobacteriia</taxon>
        <taxon>Flavobacteriales</taxon>
        <taxon>Flavobacteriaceae</taxon>
        <taxon>Flavobacterium</taxon>
    </lineage>
</organism>
<name>A0ABT4W8W1_9FLAO</name>
<comment type="caution">
    <text evidence="3">The sequence shown here is derived from an EMBL/GenBank/DDBJ whole genome shotgun (WGS) entry which is preliminary data.</text>
</comment>
<dbReference type="RefSeq" id="WP_271334803.1">
    <property type="nucleotide sequence ID" value="NZ_JAMZNK010000005.1"/>
</dbReference>
<dbReference type="InterPro" id="IPR027924">
    <property type="entry name" value="XkdF"/>
</dbReference>
<protein>
    <submittedName>
        <fullName evidence="3">XkdF-like putative serine protease domain-containing protein</fullName>
    </submittedName>
</protein>
<evidence type="ECO:0000259" key="2">
    <source>
        <dbReference type="Pfam" id="PF14550"/>
    </source>
</evidence>
<evidence type="ECO:0000313" key="4">
    <source>
        <dbReference type="Proteomes" id="UP001212170"/>
    </source>
</evidence>
<proteinExistence type="predicted"/>
<evidence type="ECO:0000313" key="3">
    <source>
        <dbReference type="EMBL" id="MDA6068969.1"/>
    </source>
</evidence>
<keyword evidence="1" id="KW-0175">Coiled coil</keyword>
<feature type="coiled-coil region" evidence="1">
    <location>
        <begin position="480"/>
        <end position="521"/>
    </location>
</feature>
<accession>A0ABT4W8W1</accession>
<reference evidence="3 4" key="1">
    <citation type="journal article" date="2023" name="Chemosphere">
        <title>Whole genome analysis of Flavobacterium aziz-sancarii sp. nov., isolated from Ardley Island (Antarctica), revealed a rich resistome and bioremediation potential.</title>
        <authorList>
            <person name="Otur C."/>
            <person name="Okay S."/>
            <person name="Kurt-Kizildogan A."/>
        </authorList>
    </citation>
    <scope>NUCLEOTIDE SEQUENCE [LARGE SCALE GENOMIC DNA]</scope>
    <source>
        <strain evidence="3 4">AC</strain>
    </source>
</reference>
<evidence type="ECO:0000256" key="1">
    <source>
        <dbReference type="SAM" id="Coils"/>
    </source>
</evidence>
<sequence length="552" mass="62776">MEYNEKDGLPIRKLVFDADEMVGIYACSLVDSPAIDVQFLKFSKENNEIIECNCSKEDTETVDFSDEFVELLLSKGEDVDTDNWELLDERKVESDDDLVDFASAVQQSGSDSEQDNDIFKIRYEYAPLKTSSNSRDFCKKMVSANKSYKVEDVEYSNANPGLGPSGTEFYNIMLFKGGVNCQHYFNRKIYFNKGNKSGVSTFEALKRIGQLNKSDAKKAKLTALDPKVSQIASSENNYWRLSSQEIRFSKTDEYKRILTSPVLIPEQLIYRKLSDGECYVKADSDTIEQLQQNFFKKQYNHNSTIEHDDNQIIKGVYFFESWIVDSETNDKANSLGFSVPRGTWMMSMKVENDEIWQDVLDGKFKGFSIDSQLGIEPLKKEKNNKEQMNYSKIKEAIIAKILLEAELKEFKIDDSLTLHAEDLAKDQVVFDADKAPFANAEFVYENNKYKTDENGVIVEIKAIEPVEIEQAEAAPAEQAPNDLQEELDAANKKIEEQEIEIQSLKAEIVSLKDENINLAKQPKVEGIQLKNQEADNAPAANPLEAIRKALKK</sequence>
<dbReference type="EMBL" id="JAMZNK010000005">
    <property type="protein sequence ID" value="MDA6068969.1"/>
    <property type="molecule type" value="Genomic_DNA"/>
</dbReference>